<accession>A0A9P4V965</accession>
<gene>
    <name evidence="2" type="ORF">EJ04DRAFT_235961</name>
</gene>
<dbReference type="Proteomes" id="UP000799444">
    <property type="component" value="Unassembled WGS sequence"/>
</dbReference>
<evidence type="ECO:0000313" key="2">
    <source>
        <dbReference type="EMBL" id="KAF2740205.1"/>
    </source>
</evidence>
<feature type="signal peptide" evidence="1">
    <location>
        <begin position="1"/>
        <end position="24"/>
    </location>
</feature>
<reference evidence="2" key="1">
    <citation type="journal article" date="2020" name="Stud. Mycol.">
        <title>101 Dothideomycetes genomes: a test case for predicting lifestyles and emergence of pathogens.</title>
        <authorList>
            <person name="Haridas S."/>
            <person name="Albert R."/>
            <person name="Binder M."/>
            <person name="Bloem J."/>
            <person name="Labutti K."/>
            <person name="Salamov A."/>
            <person name="Andreopoulos B."/>
            <person name="Baker S."/>
            <person name="Barry K."/>
            <person name="Bills G."/>
            <person name="Bluhm B."/>
            <person name="Cannon C."/>
            <person name="Castanera R."/>
            <person name="Culley D."/>
            <person name="Daum C."/>
            <person name="Ezra D."/>
            <person name="Gonzalez J."/>
            <person name="Henrissat B."/>
            <person name="Kuo A."/>
            <person name="Liang C."/>
            <person name="Lipzen A."/>
            <person name="Lutzoni F."/>
            <person name="Magnuson J."/>
            <person name="Mondo S."/>
            <person name="Nolan M."/>
            <person name="Ohm R."/>
            <person name="Pangilinan J."/>
            <person name="Park H.-J."/>
            <person name="Ramirez L."/>
            <person name="Alfaro M."/>
            <person name="Sun H."/>
            <person name="Tritt A."/>
            <person name="Yoshinaga Y."/>
            <person name="Zwiers L.-H."/>
            <person name="Turgeon B."/>
            <person name="Goodwin S."/>
            <person name="Spatafora J."/>
            <person name="Crous P."/>
            <person name="Grigoriev I."/>
        </authorList>
    </citation>
    <scope>NUCLEOTIDE SEQUENCE</scope>
    <source>
        <strain evidence="2">CBS 125425</strain>
    </source>
</reference>
<dbReference type="AlphaFoldDB" id="A0A9P4V965"/>
<evidence type="ECO:0000313" key="3">
    <source>
        <dbReference type="Proteomes" id="UP000799444"/>
    </source>
</evidence>
<feature type="chain" id="PRO_5040320240" description="Secreted protein" evidence="1">
    <location>
        <begin position="25"/>
        <end position="92"/>
    </location>
</feature>
<protein>
    <recommendedName>
        <fullName evidence="4">Secreted protein</fullName>
    </recommendedName>
</protein>
<keyword evidence="1" id="KW-0732">Signal</keyword>
<keyword evidence="3" id="KW-1185">Reference proteome</keyword>
<name>A0A9P4V965_9PLEO</name>
<dbReference type="EMBL" id="ML996101">
    <property type="protein sequence ID" value="KAF2740205.1"/>
    <property type="molecule type" value="Genomic_DNA"/>
</dbReference>
<organism evidence="2 3">
    <name type="scientific">Polyplosphaeria fusca</name>
    <dbReference type="NCBI Taxonomy" id="682080"/>
    <lineage>
        <taxon>Eukaryota</taxon>
        <taxon>Fungi</taxon>
        <taxon>Dikarya</taxon>
        <taxon>Ascomycota</taxon>
        <taxon>Pezizomycotina</taxon>
        <taxon>Dothideomycetes</taxon>
        <taxon>Pleosporomycetidae</taxon>
        <taxon>Pleosporales</taxon>
        <taxon>Tetraplosphaeriaceae</taxon>
        <taxon>Polyplosphaeria</taxon>
    </lineage>
</organism>
<proteinExistence type="predicted"/>
<evidence type="ECO:0008006" key="4">
    <source>
        <dbReference type="Google" id="ProtNLM"/>
    </source>
</evidence>
<comment type="caution">
    <text evidence="2">The sequence shown here is derived from an EMBL/GenBank/DDBJ whole genome shotgun (WGS) entry which is preliminary data.</text>
</comment>
<evidence type="ECO:0000256" key="1">
    <source>
        <dbReference type="SAM" id="SignalP"/>
    </source>
</evidence>
<sequence length="92" mass="10592">MMATMKLSMYILTPALLLVMPCRRRRCDVFVYPPIPPSQITHTHRSMSPTLIILKMLRKSSFHLNIVQPPVLVARPLFHTLMEHLRLGNDGT</sequence>